<dbReference type="Proteomes" id="UP000275385">
    <property type="component" value="Unassembled WGS sequence"/>
</dbReference>
<sequence length="352" mass="37998">MSAPAPNLGLIDKPNDHTTLDIVKEGVRKAKFMALKYKKANGQPQMTAEIQGYLDYMAKFLPWLNGQTMTATIVAQSGGIQRTLEILGDPSFHLPHDIATQARSIYIRFNSANWGALPPASGSATNAASNATAPVPSAPATTAATTAQTDSGAVTKVVTTRPPPANHPIFGVNGIMHGFMLQKTVTTSLATGTRTISKRSVVNPAYAHLKRDFKVFGHNGHAPGAWWPNQFVALFHGAHGASQAGISGSADIGAWSVVVSGHYADMDNDQGETIMYSGDSSLDNRDPNHLPPASALTQSLIKSHQTQRNPAGGLYRKFRLRRDAGQRPLAQINQVVPTHQQRRDFNRILEYY</sequence>
<dbReference type="GO" id="GO:0005634">
    <property type="term" value="C:nucleus"/>
    <property type="evidence" value="ECO:0007669"/>
    <property type="project" value="UniProtKB-SubCell"/>
</dbReference>
<evidence type="ECO:0000259" key="4">
    <source>
        <dbReference type="PROSITE" id="PS51015"/>
    </source>
</evidence>
<feature type="domain" description="YDG" evidence="4">
    <location>
        <begin position="216"/>
        <end position="352"/>
    </location>
</feature>
<keyword evidence="1 2" id="KW-0539">Nucleus</keyword>
<dbReference type="InterPro" id="IPR015947">
    <property type="entry name" value="PUA-like_sf"/>
</dbReference>
<dbReference type="Gene3D" id="2.30.280.10">
    <property type="entry name" value="SRA-YDG"/>
    <property type="match status" value="1"/>
</dbReference>
<dbReference type="Pfam" id="PF02182">
    <property type="entry name" value="SAD_SRA"/>
    <property type="match status" value="1"/>
</dbReference>
<reference evidence="5 6" key="1">
    <citation type="submission" date="2018-08" db="EMBL/GenBank/DDBJ databases">
        <title>Draft genome of the lignicolous fungus Coniochaeta pulveracea.</title>
        <authorList>
            <person name="Borstlap C.J."/>
            <person name="De Witt R.N."/>
            <person name="Botha A."/>
            <person name="Volschenk H."/>
        </authorList>
    </citation>
    <scope>NUCLEOTIDE SEQUENCE [LARGE SCALE GENOMIC DNA]</scope>
    <source>
        <strain evidence="5 6">CAB683</strain>
    </source>
</reference>
<dbReference type="SUPFAM" id="SSF88697">
    <property type="entry name" value="PUA domain-like"/>
    <property type="match status" value="1"/>
</dbReference>
<dbReference type="EMBL" id="QVQW01000037">
    <property type="protein sequence ID" value="RKU43892.1"/>
    <property type="molecule type" value="Genomic_DNA"/>
</dbReference>
<dbReference type="InterPro" id="IPR003105">
    <property type="entry name" value="SRA_YDG"/>
</dbReference>
<protein>
    <recommendedName>
        <fullName evidence="4">YDG domain-containing protein</fullName>
    </recommendedName>
</protein>
<evidence type="ECO:0000256" key="2">
    <source>
        <dbReference type="PROSITE-ProRule" id="PRU00358"/>
    </source>
</evidence>
<dbReference type="InterPro" id="IPR036987">
    <property type="entry name" value="SRA-YDG_sf"/>
</dbReference>
<dbReference type="AlphaFoldDB" id="A0A420Y7P6"/>
<evidence type="ECO:0000313" key="5">
    <source>
        <dbReference type="EMBL" id="RKU43892.1"/>
    </source>
</evidence>
<dbReference type="STRING" id="177199.A0A420Y7P6"/>
<keyword evidence="6" id="KW-1185">Reference proteome</keyword>
<comment type="subcellular location">
    <subcellularLocation>
        <location evidence="2">Nucleus</location>
    </subcellularLocation>
</comment>
<name>A0A420Y7P6_9PEZI</name>
<dbReference type="OrthoDB" id="2270193at2759"/>
<proteinExistence type="predicted"/>
<dbReference type="PROSITE" id="PS51015">
    <property type="entry name" value="YDG"/>
    <property type="match status" value="1"/>
</dbReference>
<accession>A0A420Y7P6</accession>
<comment type="caution">
    <text evidence="5">The sequence shown here is derived from an EMBL/GenBank/DDBJ whole genome shotgun (WGS) entry which is preliminary data.</text>
</comment>
<evidence type="ECO:0000256" key="1">
    <source>
        <dbReference type="ARBA" id="ARBA00023242"/>
    </source>
</evidence>
<evidence type="ECO:0000313" key="6">
    <source>
        <dbReference type="Proteomes" id="UP000275385"/>
    </source>
</evidence>
<organism evidence="5 6">
    <name type="scientific">Coniochaeta pulveracea</name>
    <dbReference type="NCBI Taxonomy" id="177199"/>
    <lineage>
        <taxon>Eukaryota</taxon>
        <taxon>Fungi</taxon>
        <taxon>Dikarya</taxon>
        <taxon>Ascomycota</taxon>
        <taxon>Pezizomycotina</taxon>
        <taxon>Sordariomycetes</taxon>
        <taxon>Sordariomycetidae</taxon>
        <taxon>Coniochaetales</taxon>
        <taxon>Coniochaetaceae</taxon>
        <taxon>Coniochaeta</taxon>
    </lineage>
</organism>
<gene>
    <name evidence="5" type="ORF">DL546_006154</name>
</gene>
<feature type="region of interest" description="Disordered" evidence="3">
    <location>
        <begin position="120"/>
        <end position="148"/>
    </location>
</feature>
<dbReference type="SMART" id="SM00466">
    <property type="entry name" value="SRA"/>
    <property type="match status" value="1"/>
</dbReference>
<evidence type="ECO:0000256" key="3">
    <source>
        <dbReference type="SAM" id="MobiDB-lite"/>
    </source>
</evidence>